<dbReference type="InterPro" id="IPR003593">
    <property type="entry name" value="AAA+_ATPase"/>
</dbReference>
<dbReference type="Proteomes" id="UP000095743">
    <property type="component" value="Chromosome"/>
</dbReference>
<evidence type="ECO:0000256" key="3">
    <source>
        <dbReference type="ARBA" id="ARBA00023015"/>
    </source>
</evidence>
<dbReference type="Pfam" id="PF25601">
    <property type="entry name" value="AAA_lid_14"/>
    <property type="match status" value="1"/>
</dbReference>
<feature type="domain" description="Sigma-54 factor interaction" evidence="5">
    <location>
        <begin position="283"/>
        <end position="513"/>
    </location>
</feature>
<keyword evidence="7" id="KW-1185">Reference proteome</keyword>
<dbReference type="InterPro" id="IPR035965">
    <property type="entry name" value="PAS-like_dom_sf"/>
</dbReference>
<accession>A0A1D8GIT2</accession>
<dbReference type="InterPro" id="IPR009057">
    <property type="entry name" value="Homeodomain-like_sf"/>
</dbReference>
<dbReference type="KEGG" id="gfe:Gferi_15440"/>
<dbReference type="PROSITE" id="PS50045">
    <property type="entry name" value="SIGMA54_INTERACT_4"/>
    <property type="match status" value="1"/>
</dbReference>
<dbReference type="PANTHER" id="PTHR32071:SF57">
    <property type="entry name" value="C4-DICARBOXYLATE TRANSPORT TRANSCRIPTIONAL REGULATORY PROTEIN DCTD"/>
    <property type="match status" value="1"/>
</dbReference>
<dbReference type="SUPFAM" id="SSF46689">
    <property type="entry name" value="Homeodomain-like"/>
    <property type="match status" value="1"/>
</dbReference>
<keyword evidence="2" id="KW-0067">ATP-binding</keyword>
<dbReference type="SMART" id="SM00382">
    <property type="entry name" value="AAA"/>
    <property type="match status" value="1"/>
</dbReference>
<dbReference type="InterPro" id="IPR025943">
    <property type="entry name" value="Sigma_54_int_dom_ATP-bd_2"/>
</dbReference>
<dbReference type="AlphaFoldDB" id="A0A1D8GIT2"/>
<dbReference type="Gene3D" id="1.10.8.60">
    <property type="match status" value="1"/>
</dbReference>
<dbReference type="GO" id="GO:0005524">
    <property type="term" value="F:ATP binding"/>
    <property type="evidence" value="ECO:0007669"/>
    <property type="project" value="UniProtKB-KW"/>
</dbReference>
<dbReference type="RefSeq" id="WP_069978011.1">
    <property type="nucleotide sequence ID" value="NZ_CP017269.1"/>
</dbReference>
<dbReference type="EMBL" id="CP017269">
    <property type="protein sequence ID" value="AOT70825.1"/>
    <property type="molecule type" value="Genomic_DNA"/>
</dbReference>
<dbReference type="InterPro" id="IPR058031">
    <property type="entry name" value="AAA_lid_NorR"/>
</dbReference>
<dbReference type="InterPro" id="IPR002197">
    <property type="entry name" value="HTH_Fis"/>
</dbReference>
<dbReference type="Gene3D" id="3.40.50.300">
    <property type="entry name" value="P-loop containing nucleotide triphosphate hydrolases"/>
    <property type="match status" value="1"/>
</dbReference>
<proteinExistence type="predicted"/>
<sequence length="595" mass="67799">MITINNIIDSVKELAEATRAAFKIDVMVVDSNKTIIVATGMLESMLNNKIIESGIINREMFQHRQKYFILTNPQNDHICVGCDRYQKTCIYKNVVATTIYNGDTIAGVISINAITEDQRAFMANNEQNILDFLIRISHLLSAKLSENKMIRELKKNTAFLDNIYNKINKGILITTLDYKVIKTNDYMKKMLSLEDSELLDTHVKEIFPDLPVDGTIGNLENPKYNEISRNVNGQRKFFLYTATSIFLDGNIEAIIYIFEDPKAFNNILYQISAKSNCITLDDIIGEDSALIEFKKKIKKISLNDSTVLLCGETGTGKELFARAIHNESPRSSEPFIAINCAAIPETLIESELFGYEKGTFTGALTKGKHGKFYLADKGTIFLDEVESMPLYLQQKLLRFIERKEIERIGSNECIAVDVRIVSATNIDLYEMVKRKEFREDLFHRLNVVGLFIPPLRERGRDPLVLANFFIEKFNKKFNKNILGLSKEAEALFLEYDWSGNVRELQNSVEYAINMETSEYIKVNNLPANLRSYKKVSSNTKQKTNIIALEASEKANIINALNLYGYNDKGIIKAAKKLGISRSTLYRRIAKYQIKQ</sequence>
<keyword evidence="3" id="KW-0805">Transcription regulation</keyword>
<gene>
    <name evidence="6" type="ORF">Gferi_15440</name>
</gene>
<evidence type="ECO:0000313" key="7">
    <source>
        <dbReference type="Proteomes" id="UP000095743"/>
    </source>
</evidence>
<dbReference type="PROSITE" id="PS00675">
    <property type="entry name" value="SIGMA54_INTERACT_1"/>
    <property type="match status" value="1"/>
</dbReference>
<dbReference type="InterPro" id="IPR002078">
    <property type="entry name" value="Sigma_54_int"/>
</dbReference>
<name>A0A1D8GIT2_9FIRM</name>
<evidence type="ECO:0000259" key="5">
    <source>
        <dbReference type="PROSITE" id="PS50045"/>
    </source>
</evidence>
<dbReference type="PROSITE" id="PS00676">
    <property type="entry name" value="SIGMA54_INTERACT_2"/>
    <property type="match status" value="1"/>
</dbReference>
<dbReference type="Pfam" id="PF00158">
    <property type="entry name" value="Sigma54_activat"/>
    <property type="match status" value="1"/>
</dbReference>
<dbReference type="SUPFAM" id="SSF52540">
    <property type="entry name" value="P-loop containing nucleoside triphosphate hydrolases"/>
    <property type="match status" value="1"/>
</dbReference>
<dbReference type="Pfam" id="PF02954">
    <property type="entry name" value="HTH_8"/>
    <property type="match status" value="1"/>
</dbReference>
<evidence type="ECO:0000256" key="4">
    <source>
        <dbReference type="ARBA" id="ARBA00023163"/>
    </source>
</evidence>
<dbReference type="InterPro" id="IPR025662">
    <property type="entry name" value="Sigma_54_int_dom_ATP-bd_1"/>
</dbReference>
<dbReference type="InterPro" id="IPR027417">
    <property type="entry name" value="P-loop_NTPase"/>
</dbReference>
<protein>
    <recommendedName>
        <fullName evidence="5">Sigma-54 factor interaction domain-containing protein</fullName>
    </recommendedName>
</protein>
<keyword evidence="1" id="KW-0547">Nucleotide-binding</keyword>
<keyword evidence="4" id="KW-0804">Transcription</keyword>
<evidence type="ECO:0000313" key="6">
    <source>
        <dbReference type="EMBL" id="AOT70825.1"/>
    </source>
</evidence>
<dbReference type="GO" id="GO:0006355">
    <property type="term" value="P:regulation of DNA-templated transcription"/>
    <property type="evidence" value="ECO:0007669"/>
    <property type="project" value="InterPro"/>
</dbReference>
<dbReference type="FunFam" id="3.40.50.300:FF:000006">
    <property type="entry name" value="DNA-binding transcriptional regulator NtrC"/>
    <property type="match status" value="1"/>
</dbReference>
<organism evidence="6 7">
    <name type="scientific">Geosporobacter ferrireducens</name>
    <dbReference type="NCBI Taxonomy" id="1424294"/>
    <lineage>
        <taxon>Bacteria</taxon>
        <taxon>Bacillati</taxon>
        <taxon>Bacillota</taxon>
        <taxon>Clostridia</taxon>
        <taxon>Peptostreptococcales</taxon>
        <taxon>Thermotaleaceae</taxon>
        <taxon>Geosporobacter</taxon>
    </lineage>
</organism>
<evidence type="ECO:0000256" key="2">
    <source>
        <dbReference type="ARBA" id="ARBA00022840"/>
    </source>
</evidence>
<evidence type="ECO:0000256" key="1">
    <source>
        <dbReference type="ARBA" id="ARBA00022741"/>
    </source>
</evidence>
<dbReference type="PANTHER" id="PTHR32071">
    <property type="entry name" value="TRANSCRIPTIONAL REGULATORY PROTEIN"/>
    <property type="match status" value="1"/>
</dbReference>
<dbReference type="Gene3D" id="3.30.450.20">
    <property type="entry name" value="PAS domain"/>
    <property type="match status" value="1"/>
</dbReference>
<dbReference type="CDD" id="cd00009">
    <property type="entry name" value="AAA"/>
    <property type="match status" value="1"/>
</dbReference>
<dbReference type="GO" id="GO:0043565">
    <property type="term" value="F:sequence-specific DNA binding"/>
    <property type="evidence" value="ECO:0007669"/>
    <property type="project" value="InterPro"/>
</dbReference>
<dbReference type="Gene3D" id="1.10.10.60">
    <property type="entry name" value="Homeodomain-like"/>
    <property type="match status" value="1"/>
</dbReference>
<dbReference type="SUPFAM" id="SSF55785">
    <property type="entry name" value="PYP-like sensor domain (PAS domain)"/>
    <property type="match status" value="1"/>
</dbReference>
<reference evidence="6 7" key="1">
    <citation type="submission" date="2016-09" db="EMBL/GenBank/DDBJ databases">
        <title>Genomic analysis reveals versatility of anaerobic energy metabolism of Geosporobacter ferrireducens IRF9 of phylum Firmicutes.</title>
        <authorList>
            <person name="Kim S.-J."/>
        </authorList>
    </citation>
    <scope>NUCLEOTIDE SEQUENCE [LARGE SCALE GENOMIC DNA]</scope>
    <source>
        <strain evidence="6 7">IRF9</strain>
    </source>
</reference>